<dbReference type="SUPFAM" id="SSF53137">
    <property type="entry name" value="Translational machinery components"/>
    <property type="match status" value="1"/>
</dbReference>
<comment type="similarity">
    <text evidence="2">Belongs to the universal ribosomal protein uL18 family.</text>
</comment>
<organism evidence="10 11">
    <name type="scientific">Podarcis muralis</name>
    <name type="common">Wall lizard</name>
    <name type="synonym">Lacerta muralis</name>
    <dbReference type="NCBI Taxonomy" id="64176"/>
    <lineage>
        <taxon>Eukaryota</taxon>
        <taxon>Metazoa</taxon>
        <taxon>Chordata</taxon>
        <taxon>Craniata</taxon>
        <taxon>Vertebrata</taxon>
        <taxon>Euteleostomi</taxon>
        <taxon>Lepidosauria</taxon>
        <taxon>Squamata</taxon>
        <taxon>Bifurcata</taxon>
        <taxon>Unidentata</taxon>
        <taxon>Episquamata</taxon>
        <taxon>Laterata</taxon>
        <taxon>Lacertibaenia</taxon>
        <taxon>Lacertidae</taxon>
        <taxon>Podarcis</taxon>
    </lineage>
</organism>
<dbReference type="Proteomes" id="UP000472272">
    <property type="component" value="Chromosome 15"/>
</dbReference>
<dbReference type="AlphaFoldDB" id="A0A670JRM3"/>
<evidence type="ECO:0000256" key="1">
    <source>
        <dbReference type="ARBA" id="ARBA00004173"/>
    </source>
</evidence>
<feature type="compositionally biased region" description="Basic and acidic residues" evidence="9">
    <location>
        <begin position="38"/>
        <end position="48"/>
    </location>
</feature>
<dbReference type="Gene3D" id="3.30.420.80">
    <property type="entry name" value="Ribosomal protein S11"/>
    <property type="match status" value="1"/>
</dbReference>
<dbReference type="RefSeq" id="XP_028572332.1">
    <property type="nucleotide sequence ID" value="XM_028716499.1"/>
</dbReference>
<dbReference type="OMA" id="GLILHEP"/>
<dbReference type="GO" id="GO:0006412">
    <property type="term" value="P:translation"/>
    <property type="evidence" value="ECO:0007669"/>
    <property type="project" value="InterPro"/>
</dbReference>
<evidence type="ECO:0000256" key="8">
    <source>
        <dbReference type="ARBA" id="ARBA00082661"/>
    </source>
</evidence>
<feature type="region of interest" description="Disordered" evidence="9">
    <location>
        <begin position="28"/>
        <end position="48"/>
    </location>
</feature>
<evidence type="ECO:0000256" key="3">
    <source>
        <dbReference type="ARBA" id="ARBA00022980"/>
    </source>
</evidence>
<dbReference type="InterPro" id="IPR036967">
    <property type="entry name" value="Ribosomal_uS11_sf"/>
</dbReference>
<accession>A0A670JRM3</accession>
<dbReference type="GO" id="GO:1990904">
    <property type="term" value="C:ribonucleoprotein complex"/>
    <property type="evidence" value="ECO:0007669"/>
    <property type="project" value="UniProtKB-KW"/>
</dbReference>
<reference evidence="10" key="3">
    <citation type="submission" date="2025-09" db="UniProtKB">
        <authorList>
            <consortium name="Ensembl"/>
        </authorList>
    </citation>
    <scope>IDENTIFICATION</scope>
</reference>
<dbReference type="Ensembl" id="ENSPMRT00000028712.1">
    <property type="protein sequence ID" value="ENSPMRP00000027066.1"/>
    <property type="gene ID" value="ENSPMRG00000017464.1"/>
</dbReference>
<dbReference type="GO" id="GO:0005840">
    <property type="term" value="C:ribosome"/>
    <property type="evidence" value="ECO:0007669"/>
    <property type="project" value="UniProtKB-KW"/>
</dbReference>
<dbReference type="GeneTree" id="ENSGT00390000006394"/>
<keyword evidence="11" id="KW-1185">Reference proteome</keyword>
<comment type="subcellular location">
    <subcellularLocation>
        <location evidence="1">Mitochondrion</location>
    </subcellularLocation>
</comment>
<evidence type="ECO:0000256" key="2">
    <source>
        <dbReference type="ARBA" id="ARBA00007116"/>
    </source>
</evidence>
<dbReference type="InterPro" id="IPR005484">
    <property type="entry name" value="Ribosomal_uL18_bac/plant/anim"/>
</dbReference>
<evidence type="ECO:0000256" key="6">
    <source>
        <dbReference type="ARBA" id="ARBA00059887"/>
    </source>
</evidence>
<dbReference type="FunFam" id="3.30.420.80:FF:000005">
    <property type="entry name" value="39S ribosomal protein L18, mitochondrial"/>
    <property type="match status" value="1"/>
</dbReference>
<dbReference type="GO" id="GO:0003735">
    <property type="term" value="F:structural constituent of ribosome"/>
    <property type="evidence" value="ECO:0007669"/>
    <property type="project" value="InterPro"/>
</dbReference>
<dbReference type="GeneID" id="114590153"/>
<sequence length="188" mass="21642">MMALRRWRPLQLRTVARAFPAAAQGIRCSSSIPSSRPSAKDEENTRENEIVAPDFVNRNPRNLEQLSLARKERGWKTTWPKQEYWNRLRLERTQHHVEAYIVHCSGHIVVSASTREWAIKKHLYSTSDVTACENVGRVLAQRCLEAGINFVDIRATTPWERSGEAVQRFQNAMAEGGVVLKELQRIYE</sequence>
<evidence type="ECO:0000313" key="11">
    <source>
        <dbReference type="Proteomes" id="UP000472272"/>
    </source>
</evidence>
<dbReference type="InterPro" id="IPR057268">
    <property type="entry name" value="Ribosomal_L18"/>
</dbReference>
<dbReference type="PANTHER" id="PTHR12899">
    <property type="entry name" value="39S RIBOSOMAL PROTEIN L18, MITOCHONDRIAL"/>
    <property type="match status" value="1"/>
</dbReference>
<dbReference type="CDD" id="cd00432">
    <property type="entry name" value="Ribosomal_L18_L5e"/>
    <property type="match status" value="1"/>
</dbReference>
<proteinExistence type="inferred from homology"/>
<name>A0A670JRM3_PODMU</name>
<gene>
    <name evidence="10" type="primary">LOC114590153</name>
</gene>
<comment type="function">
    <text evidence="6">Together with thiosulfate sulfurtransferase (TST), acts as a mitochondrial import factor for the cytosolic 5S rRNA. The precursor form shows RNA chaperone activity; is able to fold the 5S rRNA into an import-competent conformation that is recognized by rhodanese (TST). Both the cytoplasmic and mitochondrial forms are able to bind to the helix IV-loop D in the gamma domain of the 5S rRNA.</text>
</comment>
<evidence type="ECO:0000256" key="5">
    <source>
        <dbReference type="ARBA" id="ARBA00023274"/>
    </source>
</evidence>
<evidence type="ECO:0000313" key="10">
    <source>
        <dbReference type="Ensembl" id="ENSPMRP00000027066.1"/>
    </source>
</evidence>
<reference evidence="10" key="2">
    <citation type="submission" date="2025-08" db="UniProtKB">
        <authorList>
            <consortium name="Ensembl"/>
        </authorList>
    </citation>
    <scope>IDENTIFICATION</scope>
</reference>
<keyword evidence="3" id="KW-0689">Ribosomal protein</keyword>
<dbReference type="PANTHER" id="PTHR12899:SF3">
    <property type="entry name" value="LARGE RIBOSOMAL SUBUNIT PROTEIN UL18M"/>
    <property type="match status" value="1"/>
</dbReference>
<keyword evidence="4" id="KW-0496">Mitochondrion</keyword>
<dbReference type="OrthoDB" id="1932324at2759"/>
<feature type="compositionally biased region" description="Low complexity" evidence="9">
    <location>
        <begin position="28"/>
        <end position="37"/>
    </location>
</feature>
<dbReference type="GO" id="GO:0008097">
    <property type="term" value="F:5S rRNA binding"/>
    <property type="evidence" value="ECO:0007669"/>
    <property type="project" value="TreeGrafter"/>
</dbReference>
<protein>
    <recommendedName>
        <fullName evidence="7">Large ribosomal subunit protein uL18m</fullName>
    </recommendedName>
    <alternativeName>
        <fullName evidence="8">39S ribosomal protein L18, mitochondrial</fullName>
    </alternativeName>
</protein>
<evidence type="ECO:0000256" key="7">
    <source>
        <dbReference type="ARBA" id="ARBA00069051"/>
    </source>
</evidence>
<evidence type="ECO:0000256" key="9">
    <source>
        <dbReference type="SAM" id="MobiDB-lite"/>
    </source>
</evidence>
<keyword evidence="5" id="KW-0687">Ribonucleoprotein</keyword>
<dbReference type="KEGG" id="pmua:114590153"/>
<reference evidence="10 11" key="1">
    <citation type="journal article" date="2019" name="Proc. Natl. Acad. Sci. U.S.A.">
        <title>Regulatory changes in pterin and carotenoid genes underlie balanced color polymorphisms in the wall lizard.</title>
        <authorList>
            <person name="Andrade P."/>
            <person name="Pinho C."/>
            <person name="Perez I de Lanuza G."/>
            <person name="Afonso S."/>
            <person name="Brejcha J."/>
            <person name="Rubin C.J."/>
            <person name="Wallerman O."/>
            <person name="Pereira P."/>
            <person name="Sabatino S.J."/>
            <person name="Bellati A."/>
            <person name="Pellitteri-Rosa D."/>
            <person name="Bosakova Z."/>
            <person name="Bunikis I."/>
            <person name="Carretero M.A."/>
            <person name="Feiner N."/>
            <person name="Marsik P."/>
            <person name="Pauperio F."/>
            <person name="Salvi D."/>
            <person name="Soler L."/>
            <person name="While G.M."/>
            <person name="Uller T."/>
            <person name="Font E."/>
            <person name="Andersson L."/>
            <person name="Carneiro M."/>
        </authorList>
    </citation>
    <scope>NUCLEOTIDE SEQUENCE</scope>
</reference>
<evidence type="ECO:0000256" key="4">
    <source>
        <dbReference type="ARBA" id="ARBA00023128"/>
    </source>
</evidence>
<dbReference type="GO" id="GO:0005743">
    <property type="term" value="C:mitochondrial inner membrane"/>
    <property type="evidence" value="ECO:0007669"/>
    <property type="project" value="UniProtKB-ARBA"/>
</dbReference>